<dbReference type="eggNOG" id="COG4767">
    <property type="taxonomic scope" value="Bacteria"/>
</dbReference>
<feature type="domain" description="RDD" evidence="7">
    <location>
        <begin position="198"/>
        <end position="335"/>
    </location>
</feature>
<name>A0A076JM61_BIFAD</name>
<dbReference type="PANTHER" id="PTHR36834:SF1">
    <property type="entry name" value="INTEGRAL MEMBRANE PROTEIN"/>
    <property type="match status" value="1"/>
</dbReference>
<dbReference type="PATRIC" id="fig|1680.7.peg.1496"/>
<dbReference type="KEGG" id="badl:BADO_0901"/>
<feature type="transmembrane region" description="Helical" evidence="5">
    <location>
        <begin position="12"/>
        <end position="34"/>
    </location>
</feature>
<dbReference type="OrthoDB" id="4822551at2"/>
<feature type="transmembrane region" description="Helical" evidence="5">
    <location>
        <begin position="289"/>
        <end position="306"/>
    </location>
</feature>
<evidence type="ECO:0000256" key="3">
    <source>
        <dbReference type="ARBA" id="ARBA00022989"/>
    </source>
</evidence>
<feature type="transmembrane region" description="Helical" evidence="5">
    <location>
        <begin position="205"/>
        <end position="228"/>
    </location>
</feature>
<evidence type="ECO:0000313" key="8">
    <source>
        <dbReference type="EMBL" id="OFA35123.1"/>
    </source>
</evidence>
<evidence type="ECO:0000259" key="6">
    <source>
        <dbReference type="Pfam" id="PF04892"/>
    </source>
</evidence>
<dbReference type="InterPro" id="IPR053150">
    <property type="entry name" value="Teicoplanin_resist-assoc"/>
</dbReference>
<dbReference type="EMBL" id="MAXD01000002">
    <property type="protein sequence ID" value="OFA35123.1"/>
    <property type="molecule type" value="Genomic_DNA"/>
</dbReference>
<dbReference type="Pfam" id="PF04892">
    <property type="entry name" value="VanZ"/>
    <property type="match status" value="1"/>
</dbReference>
<feature type="domain" description="VanZ-like" evidence="6">
    <location>
        <begin position="52"/>
        <end position="179"/>
    </location>
</feature>
<dbReference type="GO" id="GO:0016020">
    <property type="term" value="C:membrane"/>
    <property type="evidence" value="ECO:0007669"/>
    <property type="project" value="UniProtKB-SubCell"/>
</dbReference>
<gene>
    <name evidence="9" type="ORF">AD0028_1105</name>
    <name evidence="10" type="ORF">AL0467_0943</name>
    <name evidence="8" type="ORF">BBK15_03280</name>
</gene>
<dbReference type="EMBL" id="LNKF01000003">
    <property type="protein sequence ID" value="OSG94684.1"/>
    <property type="molecule type" value="Genomic_DNA"/>
</dbReference>
<dbReference type="Pfam" id="PF06271">
    <property type="entry name" value="RDD"/>
    <property type="match status" value="1"/>
</dbReference>
<feature type="transmembrane region" description="Helical" evidence="5">
    <location>
        <begin position="240"/>
        <end position="260"/>
    </location>
</feature>
<dbReference type="EMBL" id="LNKI01000002">
    <property type="protein sequence ID" value="OSH00544.1"/>
    <property type="molecule type" value="Genomic_DNA"/>
</dbReference>
<feature type="transmembrane region" description="Helical" evidence="5">
    <location>
        <begin position="163"/>
        <end position="184"/>
    </location>
</feature>
<reference evidence="12 13" key="1">
    <citation type="journal article" date="2016" name="Sci. Rep.">
        <title>Evaluation of genetic diversity among strains of the human gut commensal Bifidobacterium adolescentis.</title>
        <authorList>
            <person name="Duranti S."/>
            <person name="Milani C."/>
            <person name="Lugli G.A."/>
            <person name="Mancabelli L."/>
            <person name="Turroni F."/>
            <person name="Ferrario C."/>
            <person name="Mangifesta M."/>
            <person name="Viappiani A."/>
            <person name="Sanchez B."/>
            <person name="Margolles A."/>
            <person name="van Sinderen D."/>
            <person name="Ventura M."/>
        </authorList>
    </citation>
    <scope>NUCLEOTIDE SEQUENCE [LARGE SCALE GENOMIC DNA]</scope>
    <source>
        <strain evidence="9 13">AD2-8</strain>
        <strain evidence="10 12">AL46-7</strain>
    </source>
</reference>
<dbReference type="PANTHER" id="PTHR36834">
    <property type="entry name" value="MEMBRANE PROTEIN-RELATED"/>
    <property type="match status" value="1"/>
</dbReference>
<evidence type="ECO:0000313" key="12">
    <source>
        <dbReference type="Proteomes" id="UP000193208"/>
    </source>
</evidence>
<dbReference type="Proteomes" id="UP000193208">
    <property type="component" value="Unassembled WGS sequence"/>
</dbReference>
<evidence type="ECO:0000256" key="4">
    <source>
        <dbReference type="ARBA" id="ARBA00023136"/>
    </source>
</evidence>
<keyword evidence="2 5" id="KW-0812">Transmembrane</keyword>
<dbReference type="RefSeq" id="WP_011743213.1">
    <property type="nucleotide sequence ID" value="NZ_CAXVIL010000002.1"/>
</dbReference>
<evidence type="ECO:0000256" key="2">
    <source>
        <dbReference type="ARBA" id="ARBA00022692"/>
    </source>
</evidence>
<protein>
    <submittedName>
        <fullName evidence="10">Teicoplanin resistance protein VanZ</fullName>
    </submittedName>
</protein>
<feature type="transmembrane region" description="Helical" evidence="5">
    <location>
        <begin position="128"/>
        <end position="151"/>
    </location>
</feature>
<dbReference type="InterPro" id="IPR010432">
    <property type="entry name" value="RDD"/>
</dbReference>
<feature type="transmembrane region" description="Helical" evidence="5">
    <location>
        <begin position="312"/>
        <end position="327"/>
    </location>
</feature>
<evidence type="ECO:0000256" key="5">
    <source>
        <dbReference type="SAM" id="Phobius"/>
    </source>
</evidence>
<sequence length="336" mass="38240">MSYVLYFSKPFALAIAIWPFLSLLLTLPVLALLYHRDNRLRFTSALTAYLVVLYLIALACFTMYPMPENPATYCAAHHLRPQLNPFEFIHDIRTDGITGVMQLAMNVVFFLPLGYFMKRVFRWKFATALPAMFLTSLLIETTQLTGIWGIYPCAYRLFDVDDLITNTLGGILGYAMGSIVTHFLPQQRIDEDAITTEPGFVRRCVALAIDLFLVETASLSVTALIYLVGVLFDVNRANNVNAAVSAVATIVMFVLFEGIIPWRRAGRTLGGGFTRMTVETRERSGMRRIVFYTLRALVLYCAVYGLWTDRGFYALLFDIALIVFWRVKKRMPYDYV</sequence>
<feature type="transmembrane region" description="Helical" evidence="5">
    <location>
        <begin position="46"/>
        <end position="64"/>
    </location>
</feature>
<feature type="transmembrane region" description="Helical" evidence="5">
    <location>
        <begin position="96"/>
        <end position="116"/>
    </location>
</feature>
<comment type="caution">
    <text evidence="10">The sequence shown here is derived from an EMBL/GenBank/DDBJ whole genome shotgun (WGS) entry which is preliminary data.</text>
</comment>
<dbReference type="GeneID" id="4556510"/>
<comment type="subcellular location">
    <subcellularLocation>
        <location evidence="1">Membrane</location>
        <topology evidence="1">Multi-pass membrane protein</topology>
    </subcellularLocation>
</comment>
<evidence type="ECO:0000256" key="1">
    <source>
        <dbReference type="ARBA" id="ARBA00004141"/>
    </source>
</evidence>
<keyword evidence="4 5" id="KW-0472">Membrane</keyword>
<evidence type="ECO:0000313" key="10">
    <source>
        <dbReference type="EMBL" id="OSH00544.1"/>
    </source>
</evidence>
<evidence type="ECO:0000313" key="11">
    <source>
        <dbReference type="Proteomes" id="UP000175684"/>
    </source>
</evidence>
<dbReference type="OMA" id="CFTLYPM"/>
<evidence type="ECO:0000313" key="9">
    <source>
        <dbReference type="EMBL" id="OSG94684.1"/>
    </source>
</evidence>
<organism evidence="10 12">
    <name type="scientific">Bifidobacterium adolescentis</name>
    <dbReference type="NCBI Taxonomy" id="1680"/>
    <lineage>
        <taxon>Bacteria</taxon>
        <taxon>Bacillati</taxon>
        <taxon>Actinomycetota</taxon>
        <taxon>Actinomycetes</taxon>
        <taxon>Bifidobacteriales</taxon>
        <taxon>Bifidobacteriaceae</taxon>
        <taxon>Bifidobacterium</taxon>
    </lineage>
</organism>
<keyword evidence="3 5" id="KW-1133">Transmembrane helix</keyword>
<dbReference type="AlphaFoldDB" id="A0A076JM61"/>
<evidence type="ECO:0000313" key="13">
    <source>
        <dbReference type="Proteomes" id="UP000193664"/>
    </source>
</evidence>
<dbReference type="Proteomes" id="UP000175684">
    <property type="component" value="Unassembled WGS sequence"/>
</dbReference>
<proteinExistence type="predicted"/>
<dbReference type="InterPro" id="IPR006976">
    <property type="entry name" value="VanZ-like"/>
</dbReference>
<reference evidence="8 11" key="2">
    <citation type="submission" date="2016-07" db="EMBL/GenBank/DDBJ databases">
        <title>Draft Genome Sequence of Bifidobacterium adolescentis strain Km 4.</title>
        <authorList>
            <person name="Danilenko V.N."/>
        </authorList>
    </citation>
    <scope>NUCLEOTIDE SEQUENCE [LARGE SCALE GENOMIC DNA]</scope>
    <source>
        <strain evidence="8 11">Km 4</strain>
    </source>
</reference>
<accession>A0A076JM61</accession>
<evidence type="ECO:0000259" key="7">
    <source>
        <dbReference type="Pfam" id="PF06271"/>
    </source>
</evidence>
<dbReference type="Proteomes" id="UP000193664">
    <property type="component" value="Unassembled WGS sequence"/>
</dbReference>